<dbReference type="SUPFAM" id="SSF51445">
    <property type="entry name" value="(Trans)glycosidases"/>
    <property type="match status" value="1"/>
</dbReference>
<feature type="transmembrane region" description="Helical" evidence="2">
    <location>
        <begin position="79"/>
        <end position="101"/>
    </location>
</feature>
<feature type="domain" description="Glycosyl hydrolase family 13 catalytic" evidence="3">
    <location>
        <begin position="126"/>
        <end position="444"/>
    </location>
</feature>
<dbReference type="Pfam" id="PF00128">
    <property type="entry name" value="Alpha-amylase"/>
    <property type="match status" value="2"/>
</dbReference>
<dbReference type="InterPro" id="IPR017853">
    <property type="entry name" value="GH"/>
</dbReference>
<proteinExistence type="predicted"/>
<keyword evidence="2" id="KW-0812">Transmembrane</keyword>
<feature type="region of interest" description="Disordered" evidence="1">
    <location>
        <begin position="1"/>
        <end position="37"/>
    </location>
</feature>
<evidence type="ECO:0000256" key="2">
    <source>
        <dbReference type="SAM" id="Phobius"/>
    </source>
</evidence>
<dbReference type="InterPro" id="IPR031984">
    <property type="entry name" value="SLC3A2_N"/>
</dbReference>
<dbReference type="GO" id="GO:0015173">
    <property type="term" value="F:aromatic amino acid transmembrane transporter activity"/>
    <property type="evidence" value="ECO:0007669"/>
    <property type="project" value="TreeGrafter"/>
</dbReference>
<dbReference type="PANTHER" id="PTHR46673:SF1">
    <property type="entry name" value="4F2 CELL-SURFACE ANTIGEN HEAVY CHAIN"/>
    <property type="match status" value="1"/>
</dbReference>
<dbReference type="OrthoDB" id="1740265at2759"/>
<dbReference type="GO" id="GO:0016323">
    <property type="term" value="C:basolateral plasma membrane"/>
    <property type="evidence" value="ECO:0007669"/>
    <property type="project" value="TreeGrafter"/>
</dbReference>
<keyword evidence="2" id="KW-1133">Transmembrane helix</keyword>
<name>A0A8J6JZF6_ELECQ</name>
<dbReference type="GO" id="GO:1903801">
    <property type="term" value="P:L-leucine import across plasma membrane"/>
    <property type="evidence" value="ECO:0007669"/>
    <property type="project" value="TreeGrafter"/>
</dbReference>
<organism evidence="4 5">
    <name type="scientific">Eleutherodactylus coqui</name>
    <name type="common">Puerto Rican coqui</name>
    <dbReference type="NCBI Taxonomy" id="57060"/>
    <lineage>
        <taxon>Eukaryota</taxon>
        <taxon>Metazoa</taxon>
        <taxon>Chordata</taxon>
        <taxon>Craniata</taxon>
        <taxon>Vertebrata</taxon>
        <taxon>Euteleostomi</taxon>
        <taxon>Amphibia</taxon>
        <taxon>Batrachia</taxon>
        <taxon>Anura</taxon>
        <taxon>Neobatrachia</taxon>
        <taxon>Hyloidea</taxon>
        <taxon>Eleutherodactylidae</taxon>
        <taxon>Eleutherodactylinae</taxon>
        <taxon>Eleutherodactylus</taxon>
        <taxon>Eleutherodactylus</taxon>
    </lineage>
</organism>
<dbReference type="GO" id="GO:0015180">
    <property type="term" value="F:L-alanine transmembrane transporter activity"/>
    <property type="evidence" value="ECO:0007669"/>
    <property type="project" value="TreeGrafter"/>
</dbReference>
<dbReference type="GO" id="GO:0005975">
    <property type="term" value="P:carbohydrate metabolic process"/>
    <property type="evidence" value="ECO:0007669"/>
    <property type="project" value="InterPro"/>
</dbReference>
<dbReference type="SMART" id="SM00642">
    <property type="entry name" value="Aamy"/>
    <property type="match status" value="1"/>
</dbReference>
<feature type="compositionally biased region" description="Basic and acidic residues" evidence="1">
    <location>
        <begin position="7"/>
        <end position="21"/>
    </location>
</feature>
<dbReference type="Proteomes" id="UP000770717">
    <property type="component" value="Unassembled WGS sequence"/>
</dbReference>
<dbReference type="Pfam" id="PF16028">
    <property type="entry name" value="SLC3A2_N"/>
    <property type="match status" value="1"/>
</dbReference>
<sequence>MTQDTALDMKDVELNEIDPEKQPMAIEDGESPVGGEKNGVMKVKLEDEDGGSQPVKFTGLSKEELLKVAGTPGWVRLRWALLVLFWLGWAGMLAGAVVIIVQAPRCRTLPAMEWWNKGPLYQIGDPATFQDAEGQDGIGDLKGIQQRLEPLSTLKVKGLVIGPLHVTSKDDPSSTRLKEIDQKYGTMENFKNLLEAARKKSIQIVLDITPNYRGEDVWFSQEMKTPESVLLTQIKDAMNFWYEKGVGGIYISGFEEILNPHELLPELNNITVNHSTEGKARVLLISSDPMNDQILNILNDTTSSMLSTSYLLGKGNETDSDLGERVRQQQEIAGGQDKILWAIRPRLGHMASVVKEKLLRVYQLLLFTLPGTPLTLYGDEIGLKDLPGQPSRGTYMQWDNGKNHGFSDSAGREANELNMNTTFKGQEDDKTSLLSLYKRLSELRGKERSLLHGDFTLLYDGAGALAYGRSWDQNERFVTVVNFAPETETEVSITHQNIPEQCSLVWSSNPEREEGSSITVKNLKLAAGEALLLKYPYSA</sequence>
<dbReference type="GO" id="GO:0016324">
    <property type="term" value="C:apical plasma membrane"/>
    <property type="evidence" value="ECO:0007669"/>
    <property type="project" value="TreeGrafter"/>
</dbReference>
<keyword evidence="5" id="KW-1185">Reference proteome</keyword>
<dbReference type="InterPro" id="IPR042280">
    <property type="entry name" value="SLC3A2"/>
</dbReference>
<evidence type="ECO:0000256" key="1">
    <source>
        <dbReference type="SAM" id="MobiDB-lite"/>
    </source>
</evidence>
<gene>
    <name evidence="4" type="ORF">GDO78_003697</name>
</gene>
<evidence type="ECO:0000259" key="3">
    <source>
        <dbReference type="SMART" id="SM00642"/>
    </source>
</evidence>
<evidence type="ECO:0000313" key="5">
    <source>
        <dbReference type="Proteomes" id="UP000770717"/>
    </source>
</evidence>
<dbReference type="EMBL" id="WNTK01000012">
    <property type="protein sequence ID" value="KAG9475413.1"/>
    <property type="molecule type" value="Genomic_DNA"/>
</dbReference>
<accession>A0A8J6JZF6</accession>
<dbReference type="InterPro" id="IPR013780">
    <property type="entry name" value="Glyco_hydro_b"/>
</dbReference>
<dbReference type="PANTHER" id="PTHR46673">
    <property type="entry name" value="4F2 CELL-SURFACE ANTIGEN HEAVY CHAIN"/>
    <property type="match status" value="1"/>
</dbReference>
<dbReference type="Gene3D" id="2.60.40.1180">
    <property type="entry name" value="Golgi alpha-mannosidase II"/>
    <property type="match status" value="1"/>
</dbReference>
<reference evidence="4" key="1">
    <citation type="thesis" date="2020" institute="ProQuest LLC" country="789 East Eisenhower Parkway, Ann Arbor, MI, USA">
        <title>Comparative Genomics and Chromosome Evolution.</title>
        <authorList>
            <person name="Mudd A.B."/>
        </authorList>
    </citation>
    <scope>NUCLEOTIDE SEQUENCE</scope>
    <source>
        <strain evidence="4">HN-11 Male</strain>
        <tissue evidence="4">Kidney and liver</tissue>
    </source>
</reference>
<dbReference type="Gene3D" id="3.20.20.80">
    <property type="entry name" value="Glycosidases"/>
    <property type="match status" value="1"/>
</dbReference>
<dbReference type="GO" id="GO:0015823">
    <property type="term" value="P:phenylalanine transport"/>
    <property type="evidence" value="ECO:0007669"/>
    <property type="project" value="TreeGrafter"/>
</dbReference>
<dbReference type="GO" id="GO:1904273">
    <property type="term" value="P:L-alanine import across plasma membrane"/>
    <property type="evidence" value="ECO:0007669"/>
    <property type="project" value="TreeGrafter"/>
</dbReference>
<comment type="caution">
    <text evidence="4">The sequence shown here is derived from an EMBL/GenBank/DDBJ whole genome shotgun (WGS) entry which is preliminary data.</text>
</comment>
<dbReference type="AlphaFoldDB" id="A0A8J6JZF6"/>
<dbReference type="GO" id="GO:0015190">
    <property type="term" value="F:L-leucine transmembrane transporter activity"/>
    <property type="evidence" value="ECO:0007669"/>
    <property type="project" value="TreeGrafter"/>
</dbReference>
<keyword evidence="2" id="KW-0472">Membrane</keyword>
<protein>
    <recommendedName>
        <fullName evidence="3">Glycosyl hydrolase family 13 catalytic domain-containing protein</fullName>
    </recommendedName>
</protein>
<evidence type="ECO:0000313" key="4">
    <source>
        <dbReference type="EMBL" id="KAG9475413.1"/>
    </source>
</evidence>
<dbReference type="InterPro" id="IPR006047">
    <property type="entry name" value="GH13_cat_dom"/>
</dbReference>